<evidence type="ECO:0000256" key="3">
    <source>
        <dbReference type="ARBA" id="ARBA00023082"/>
    </source>
</evidence>
<name>A0A8J3VPY7_9ACTN</name>
<comment type="similarity">
    <text evidence="1">Belongs to the sigma-70 factor family. ECF subfamily.</text>
</comment>
<evidence type="ECO:0000259" key="6">
    <source>
        <dbReference type="Pfam" id="PF04542"/>
    </source>
</evidence>
<dbReference type="InterPro" id="IPR013325">
    <property type="entry name" value="RNA_pol_sigma_r2"/>
</dbReference>
<gene>
    <name evidence="8" type="ORF">Raf01_27610</name>
</gene>
<dbReference type="GO" id="GO:0006352">
    <property type="term" value="P:DNA-templated transcription initiation"/>
    <property type="evidence" value="ECO:0007669"/>
    <property type="project" value="InterPro"/>
</dbReference>
<dbReference type="GO" id="GO:0003677">
    <property type="term" value="F:DNA binding"/>
    <property type="evidence" value="ECO:0007669"/>
    <property type="project" value="UniProtKB-KW"/>
</dbReference>
<feature type="domain" description="RNA polymerase sigma factor 70 region 4 type 2" evidence="7">
    <location>
        <begin position="101"/>
        <end position="153"/>
    </location>
</feature>
<dbReference type="Gene3D" id="1.10.1740.10">
    <property type="match status" value="1"/>
</dbReference>
<evidence type="ECO:0000256" key="1">
    <source>
        <dbReference type="ARBA" id="ARBA00010641"/>
    </source>
</evidence>
<sequence length="169" mass="18477">MDTGWEEVYAGHYSRLVALLTALAGSRAEAEEAVQEAFVRALGMSGRRAVVEDPEAWLYRVAVNLLRSRWRRVLAGRRAVARLSAPDEVVTEDSGRVDDRVRLLGALRRLPFEQREAIALHYLADMPVEAVAVRVGSPIGTVKARLSRGRNALARLLGEAPVGGGSRHA</sequence>
<dbReference type="Proteomes" id="UP000642748">
    <property type="component" value="Unassembled WGS sequence"/>
</dbReference>
<comment type="caution">
    <text evidence="8">The sequence shown here is derived from an EMBL/GenBank/DDBJ whole genome shotgun (WGS) entry which is preliminary data.</text>
</comment>
<protein>
    <submittedName>
        <fullName evidence="8">RNA polymerase sigma24 factor</fullName>
    </submittedName>
</protein>
<keyword evidence="5" id="KW-0804">Transcription</keyword>
<dbReference type="InterPro" id="IPR013324">
    <property type="entry name" value="RNA_pol_sigma_r3/r4-like"/>
</dbReference>
<dbReference type="InterPro" id="IPR007627">
    <property type="entry name" value="RNA_pol_sigma70_r2"/>
</dbReference>
<dbReference type="Gene3D" id="1.10.10.10">
    <property type="entry name" value="Winged helix-like DNA-binding domain superfamily/Winged helix DNA-binding domain"/>
    <property type="match status" value="1"/>
</dbReference>
<keyword evidence="3" id="KW-0731">Sigma factor</keyword>
<dbReference type="PANTHER" id="PTHR43133">
    <property type="entry name" value="RNA POLYMERASE ECF-TYPE SIGMA FACTO"/>
    <property type="match status" value="1"/>
</dbReference>
<dbReference type="InterPro" id="IPR039425">
    <property type="entry name" value="RNA_pol_sigma-70-like"/>
</dbReference>
<evidence type="ECO:0000256" key="2">
    <source>
        <dbReference type="ARBA" id="ARBA00023015"/>
    </source>
</evidence>
<feature type="domain" description="RNA polymerase sigma-70 region 2" evidence="6">
    <location>
        <begin position="9"/>
        <end position="72"/>
    </location>
</feature>
<dbReference type="AlphaFoldDB" id="A0A8J3VPY7"/>
<evidence type="ECO:0000256" key="4">
    <source>
        <dbReference type="ARBA" id="ARBA00023125"/>
    </source>
</evidence>
<dbReference type="InterPro" id="IPR013249">
    <property type="entry name" value="RNA_pol_sigma70_r4_t2"/>
</dbReference>
<keyword evidence="9" id="KW-1185">Reference proteome</keyword>
<evidence type="ECO:0000313" key="8">
    <source>
        <dbReference type="EMBL" id="GIH14589.1"/>
    </source>
</evidence>
<reference evidence="8" key="1">
    <citation type="submission" date="2021-01" db="EMBL/GenBank/DDBJ databases">
        <title>Whole genome shotgun sequence of Rugosimonospora africana NBRC 104875.</title>
        <authorList>
            <person name="Komaki H."/>
            <person name="Tamura T."/>
        </authorList>
    </citation>
    <scope>NUCLEOTIDE SEQUENCE</scope>
    <source>
        <strain evidence="8">NBRC 104875</strain>
    </source>
</reference>
<dbReference type="Pfam" id="PF08281">
    <property type="entry name" value="Sigma70_r4_2"/>
    <property type="match status" value="1"/>
</dbReference>
<evidence type="ECO:0000313" key="9">
    <source>
        <dbReference type="Proteomes" id="UP000642748"/>
    </source>
</evidence>
<dbReference type="SUPFAM" id="SSF88946">
    <property type="entry name" value="Sigma2 domain of RNA polymerase sigma factors"/>
    <property type="match status" value="1"/>
</dbReference>
<dbReference type="EMBL" id="BONZ01000027">
    <property type="protein sequence ID" value="GIH14589.1"/>
    <property type="molecule type" value="Genomic_DNA"/>
</dbReference>
<dbReference type="NCBIfam" id="TIGR02937">
    <property type="entry name" value="sigma70-ECF"/>
    <property type="match status" value="1"/>
</dbReference>
<dbReference type="GO" id="GO:0016987">
    <property type="term" value="F:sigma factor activity"/>
    <property type="evidence" value="ECO:0007669"/>
    <property type="project" value="UniProtKB-KW"/>
</dbReference>
<dbReference type="Pfam" id="PF04542">
    <property type="entry name" value="Sigma70_r2"/>
    <property type="match status" value="1"/>
</dbReference>
<dbReference type="InterPro" id="IPR036388">
    <property type="entry name" value="WH-like_DNA-bd_sf"/>
</dbReference>
<evidence type="ECO:0000259" key="7">
    <source>
        <dbReference type="Pfam" id="PF08281"/>
    </source>
</evidence>
<keyword evidence="2" id="KW-0805">Transcription regulation</keyword>
<keyword evidence="4" id="KW-0238">DNA-binding</keyword>
<dbReference type="InterPro" id="IPR014284">
    <property type="entry name" value="RNA_pol_sigma-70_dom"/>
</dbReference>
<proteinExistence type="inferred from homology"/>
<accession>A0A8J3VPY7</accession>
<dbReference type="PANTHER" id="PTHR43133:SF50">
    <property type="entry name" value="ECF RNA POLYMERASE SIGMA FACTOR SIGM"/>
    <property type="match status" value="1"/>
</dbReference>
<evidence type="ECO:0000256" key="5">
    <source>
        <dbReference type="ARBA" id="ARBA00023163"/>
    </source>
</evidence>
<organism evidence="8 9">
    <name type="scientific">Rugosimonospora africana</name>
    <dbReference type="NCBI Taxonomy" id="556532"/>
    <lineage>
        <taxon>Bacteria</taxon>
        <taxon>Bacillati</taxon>
        <taxon>Actinomycetota</taxon>
        <taxon>Actinomycetes</taxon>
        <taxon>Micromonosporales</taxon>
        <taxon>Micromonosporaceae</taxon>
        <taxon>Rugosimonospora</taxon>
    </lineage>
</organism>
<dbReference type="SUPFAM" id="SSF88659">
    <property type="entry name" value="Sigma3 and sigma4 domains of RNA polymerase sigma factors"/>
    <property type="match status" value="1"/>
</dbReference>